<dbReference type="Pfam" id="PF24489">
    <property type="entry name" value="Ig_J_second"/>
    <property type="match status" value="1"/>
</dbReference>
<dbReference type="InterPro" id="IPR021034">
    <property type="entry name" value="GpJ_C"/>
</dbReference>
<proteinExistence type="predicted"/>
<dbReference type="PANTHER" id="PTHR36251:SF2">
    <property type="entry name" value="GIFSY-2 PROPHAGE HOST SPECIFICITY PROTEIN J, PHAGE LAMBDA"/>
    <property type="match status" value="1"/>
</dbReference>
<comment type="caution">
    <text evidence="8">The sequence shown here is derived from an EMBL/GenBank/DDBJ whole genome shotgun (WGS) entry which is preliminary data.</text>
</comment>
<dbReference type="InterPro" id="IPR003961">
    <property type="entry name" value="FN3_dom"/>
</dbReference>
<dbReference type="InterPro" id="IPR055385">
    <property type="entry name" value="GpJ_HDII-ins2"/>
</dbReference>
<feature type="domain" description="Tip attachment protein J second Ig-like" evidence="6">
    <location>
        <begin position="649"/>
        <end position="751"/>
    </location>
</feature>
<feature type="domain" description="Tip attachment protein J central straight fiber" evidence="2">
    <location>
        <begin position="805"/>
        <end position="933"/>
    </location>
</feature>
<protein>
    <submittedName>
        <fullName evidence="8">Host specificity protein J</fullName>
    </submittedName>
</protein>
<evidence type="ECO:0000259" key="6">
    <source>
        <dbReference type="Pfam" id="PF24489"/>
    </source>
</evidence>
<feature type="domain" description="Tip attachment protein J Fn3-1" evidence="5">
    <location>
        <begin position="544"/>
        <end position="647"/>
    </location>
</feature>
<dbReference type="CDD" id="cd00063">
    <property type="entry name" value="FN3"/>
    <property type="match status" value="1"/>
</dbReference>
<dbReference type="EMBL" id="AASUOH010000043">
    <property type="protein sequence ID" value="EFH0045580.1"/>
    <property type="molecule type" value="Genomic_DNA"/>
</dbReference>
<accession>A0A8S7R4V9</accession>
<evidence type="ECO:0000259" key="7">
    <source>
        <dbReference type="Pfam" id="PF24801"/>
    </source>
</evidence>
<dbReference type="Pfam" id="PF24421">
    <property type="entry name" value="Ig_J"/>
    <property type="match status" value="1"/>
</dbReference>
<feature type="domain" description="Tip attachment protein J HDII-ins2" evidence="7">
    <location>
        <begin position="21"/>
        <end position="142"/>
    </location>
</feature>
<sequence>AVWRAGEQEQTPPEGFESSGAETGLGVEVTKAKPVTRTITSANIDRLRVTFGVQSLVETTSKGDRNPATVRLLIQLQRNGNWVTEKDVTINGKTTSQFLASVILDNLPPRPFNIRMVRETADSTTDQLQNKTLWSSYTEIIDVKQCYPNTAIVGLQVDAEQFGGQQMTVNYHIRGRIIQVPSNYDPEKRTYSGIWDGSLKPAYSNNPAWCLWDMLTHPRYGMGKRLGAADVDKWALYAIGQYCDQTVPDGFGGTEPRMTFNAYLAQQRKAWDVLSDFCSAMRCMPVWNGQTLTFVQDRPSDVVWPYTNSDVVVDDNGVGFRYSFSALKDRHTAVEVNYTDPQNGWQTSTELVEDPEAILRYGRNLLKMDAFGCTSRGQAHRAGLWVIKTELLETQTVDFTLGSQGLRHTPGDIIEICDNDYAGTLTGGRVLSIDAATRTLTLDREVTLPETGAATVNLINGSGKPVSVDITEHPAPDRIQVSTLPDGVETYGVWGLSLPSLRRRLFRCVSVRENTDGTFAITAVQHVPEKEAIVDNGARFEPQSGSLNSVIPPAVQHLTVEVSAADGQYLAQAKWDTPRVVKGVRFSLRLTSGKGTDARLVTTAITADTEHRFSGLPLGEYTLTVRAINSYGQQGEPATTTFRINAPAKPATIELTPGYFQITATPHLAVYDPTVQFEFWFSEKRIADIRQVETAARYLGSALYWIAASINIKPGHDYYFYIRSVNTVGKSAFVEAVGRASDDAEGYLDFFKGEIGKTHLAQELWTQIDNGQLAPDLAEIRTSITNVSNEITQTVNKKLENQSAAIQQIQKVQVDTNNNLNSMWAVKLQQMQDGRLYIAGIGAGIENTPAGMQSQVLLAADRIAMINPANGNTKPMFVGQGDQIFMNEVFLKYLTAPTITSGGNPPAFSLTPDGRLTAKNADISGNVNANSGTLNNVTINENCRVLGKLSANQIEGDLVKTVGKAFPRDSRAPERWPSGTITVRVYDDQPFDRQIVIPAVAFSGAKHEKEHTDIYSSCRLIVRKNGAEIYNRTALDNTLIYSGVIDMPAGHGHMTLEFSVSAWLVNNWYPTASISDLLVVVMKKATAGITIS</sequence>
<feature type="non-terminal residue" evidence="8">
    <location>
        <position position="1"/>
    </location>
</feature>
<dbReference type="Proteomes" id="UP000528199">
    <property type="component" value="Unassembled WGS sequence"/>
</dbReference>
<dbReference type="Pfam" id="PF24801">
    <property type="entry name" value="FNIII-A_GpJ"/>
    <property type="match status" value="1"/>
</dbReference>
<evidence type="ECO:0000259" key="5">
    <source>
        <dbReference type="Pfam" id="PF24421"/>
    </source>
</evidence>
<dbReference type="Pfam" id="PF13550">
    <property type="entry name" value="Phage-tail_3"/>
    <property type="match status" value="1"/>
</dbReference>
<dbReference type="InterPro" id="IPR057587">
    <property type="entry name" value="GpJ_Ig_second"/>
</dbReference>
<evidence type="ECO:0000259" key="2">
    <source>
        <dbReference type="Pfam" id="PF09327"/>
    </source>
</evidence>
<feature type="domain" description="Tip attachment protein J" evidence="4">
    <location>
        <begin position="266"/>
        <end position="429"/>
    </location>
</feature>
<dbReference type="AlphaFoldDB" id="A0A8S7R4V9"/>
<evidence type="ECO:0000256" key="1">
    <source>
        <dbReference type="SAM" id="MobiDB-lite"/>
    </source>
</evidence>
<feature type="domain" description="Tip attachment protein J C-terminal receptor binding" evidence="3">
    <location>
        <begin position="962"/>
        <end position="1092"/>
    </location>
</feature>
<dbReference type="Gene3D" id="2.60.40.10">
    <property type="entry name" value="Immunoglobulins"/>
    <property type="match status" value="1"/>
</dbReference>
<organism evidence="8 9">
    <name type="scientific">Escherichia coli</name>
    <dbReference type="NCBI Taxonomy" id="562"/>
    <lineage>
        <taxon>Bacteria</taxon>
        <taxon>Pseudomonadati</taxon>
        <taxon>Pseudomonadota</taxon>
        <taxon>Gammaproteobacteria</taxon>
        <taxon>Enterobacterales</taxon>
        <taxon>Enterobacteriaceae</taxon>
        <taxon>Escherichia</taxon>
    </lineage>
</organism>
<dbReference type="Pfam" id="PF09327">
    <property type="entry name" value="Phage_Tail_Tip"/>
    <property type="match status" value="1"/>
</dbReference>
<feature type="region of interest" description="Disordered" evidence="1">
    <location>
        <begin position="1"/>
        <end position="24"/>
    </location>
</feature>
<dbReference type="PANTHER" id="PTHR36251">
    <property type="entry name" value="FELS-1 PROPHAGE HOST SPECIFICITY PROTEIN-RELATED"/>
    <property type="match status" value="1"/>
</dbReference>
<dbReference type="InterPro" id="IPR053171">
    <property type="entry name" value="Viral_Tip_Attach_Protein"/>
</dbReference>
<evidence type="ECO:0000259" key="4">
    <source>
        <dbReference type="Pfam" id="PF13550"/>
    </source>
</evidence>
<evidence type="ECO:0000313" key="8">
    <source>
        <dbReference type="EMBL" id="EFH0045580.1"/>
    </source>
</evidence>
<name>A0A8S7R4V9_ECOLX</name>
<gene>
    <name evidence="8" type="ORF">BKL28_004447</name>
</gene>
<evidence type="ECO:0000313" key="9">
    <source>
        <dbReference type="Proteomes" id="UP000528199"/>
    </source>
</evidence>
<dbReference type="InterPro" id="IPR013783">
    <property type="entry name" value="Ig-like_fold"/>
</dbReference>
<evidence type="ECO:0000259" key="3">
    <source>
        <dbReference type="Pfam" id="PF12421"/>
    </source>
</evidence>
<dbReference type="InterPro" id="IPR015406">
    <property type="entry name" value="GpJ_CSF"/>
</dbReference>
<dbReference type="InterPro" id="IPR055383">
    <property type="entry name" value="FN3-1_GpJ"/>
</dbReference>
<reference evidence="8 9" key="1">
    <citation type="submission" date="2018-08" db="EMBL/GenBank/DDBJ databases">
        <authorList>
            <consortium name="PulseNet: The National Subtyping Network for Foodborne Disease Surveillance"/>
            <person name="Tarr C.L."/>
            <person name="Trees E."/>
            <person name="Katz L.S."/>
            <person name="Carleton-Romer H.A."/>
            <person name="Stroika S."/>
            <person name="Kucerova Z."/>
            <person name="Roache K.F."/>
            <person name="Sabol A.L."/>
            <person name="Besser J."/>
            <person name="Gerner-Smidt P."/>
        </authorList>
    </citation>
    <scope>NUCLEOTIDE SEQUENCE [LARGE SCALE GENOMIC DNA]</scope>
    <source>
        <strain evidence="8 9">PNUSAE004760</strain>
    </source>
</reference>
<dbReference type="Pfam" id="PF12421">
    <property type="entry name" value="Ig_GpJ_C"/>
    <property type="match status" value="1"/>
</dbReference>
<dbReference type="InterPro" id="IPR032876">
    <property type="entry name" value="J_dom"/>
</dbReference>